<accession>A0A9W8DWD5</accession>
<comment type="caution">
    <text evidence="6">The sequence shown here is derived from an EMBL/GenBank/DDBJ whole genome shotgun (WGS) entry which is preliminary data.</text>
</comment>
<evidence type="ECO:0000313" key="7">
    <source>
        <dbReference type="Proteomes" id="UP001150538"/>
    </source>
</evidence>
<comment type="subcellular location">
    <subcellularLocation>
        <location evidence="1">Membrane</location>
        <topology evidence="1">Multi-pass membrane protein</topology>
    </subcellularLocation>
</comment>
<keyword evidence="2 5" id="KW-0812">Transmembrane</keyword>
<name>A0A9W8DWD5_9FUNG</name>
<evidence type="ECO:0000256" key="4">
    <source>
        <dbReference type="ARBA" id="ARBA00023136"/>
    </source>
</evidence>
<reference evidence="6" key="1">
    <citation type="submission" date="2022-07" db="EMBL/GenBank/DDBJ databases">
        <title>Phylogenomic reconstructions and comparative analyses of Kickxellomycotina fungi.</title>
        <authorList>
            <person name="Reynolds N.K."/>
            <person name="Stajich J.E."/>
            <person name="Barry K."/>
            <person name="Grigoriev I.V."/>
            <person name="Crous P."/>
            <person name="Smith M.E."/>
        </authorList>
    </citation>
    <scope>NUCLEOTIDE SEQUENCE</scope>
    <source>
        <strain evidence="6">NBRC 100468</strain>
    </source>
</reference>
<evidence type="ECO:0000313" key="6">
    <source>
        <dbReference type="EMBL" id="KAJ1921422.1"/>
    </source>
</evidence>
<dbReference type="GO" id="GO:0016020">
    <property type="term" value="C:membrane"/>
    <property type="evidence" value="ECO:0007669"/>
    <property type="project" value="UniProtKB-SubCell"/>
</dbReference>
<dbReference type="OrthoDB" id="5817083at2759"/>
<gene>
    <name evidence="6" type="ORF">H4219_000739</name>
</gene>
<keyword evidence="3 5" id="KW-1133">Transmembrane helix</keyword>
<feature type="transmembrane region" description="Helical" evidence="5">
    <location>
        <begin position="24"/>
        <end position="49"/>
    </location>
</feature>
<dbReference type="AlphaFoldDB" id="A0A9W8DWD5"/>
<dbReference type="Proteomes" id="UP001150538">
    <property type="component" value="Unassembled WGS sequence"/>
</dbReference>
<evidence type="ECO:0000256" key="2">
    <source>
        <dbReference type="ARBA" id="ARBA00022692"/>
    </source>
</evidence>
<evidence type="ECO:0000256" key="5">
    <source>
        <dbReference type="SAM" id="Phobius"/>
    </source>
</evidence>
<evidence type="ECO:0000256" key="1">
    <source>
        <dbReference type="ARBA" id="ARBA00004141"/>
    </source>
</evidence>
<keyword evidence="4 5" id="KW-0472">Membrane</keyword>
<dbReference type="PANTHER" id="PTHR46283">
    <property type="entry name" value="E3 UBIQUITIN-PROTEIN LIGASE MARCH5"/>
    <property type="match status" value="1"/>
</dbReference>
<organism evidence="6 7">
    <name type="scientific">Mycoemilia scoparia</name>
    <dbReference type="NCBI Taxonomy" id="417184"/>
    <lineage>
        <taxon>Eukaryota</taxon>
        <taxon>Fungi</taxon>
        <taxon>Fungi incertae sedis</taxon>
        <taxon>Zoopagomycota</taxon>
        <taxon>Kickxellomycotina</taxon>
        <taxon>Kickxellomycetes</taxon>
        <taxon>Kickxellales</taxon>
        <taxon>Kickxellaceae</taxon>
        <taxon>Mycoemilia</taxon>
    </lineage>
</organism>
<keyword evidence="7" id="KW-1185">Reference proteome</keyword>
<protein>
    <submittedName>
        <fullName evidence="6">Uncharacterized protein</fullName>
    </submittedName>
</protein>
<sequence length="235" mass="26143">MYAICGSIEARRILSIMRQMNPSIWLGIPAIPIAMLVNKLSFMPVYFPLVPLAITGYNTSTLACPPSKALTLASIPLISSVYRLLWVKTLGNLQLKWDGQFQKSKAAGIALRDPNNLDDHDDDDEVAQIEIGVNEGDAPEDNPDRDNDGQGAGLRWNIVVSLEGVIREFIWTLLTPTLGSVCGSILGMSPRIAGLFPQKFHRSIIGAFTAVVLRDLMKFWYSYLTYYVRKSRRIA</sequence>
<dbReference type="EMBL" id="JANBPU010000005">
    <property type="protein sequence ID" value="KAJ1921422.1"/>
    <property type="molecule type" value="Genomic_DNA"/>
</dbReference>
<proteinExistence type="predicted"/>
<evidence type="ECO:0000256" key="3">
    <source>
        <dbReference type="ARBA" id="ARBA00022989"/>
    </source>
</evidence>